<name>A0A316VAF2_9BASI</name>
<dbReference type="Pfam" id="PF02626">
    <property type="entry name" value="CT_A_B"/>
    <property type="match status" value="1"/>
</dbReference>
<evidence type="ECO:0000256" key="4">
    <source>
        <dbReference type="ARBA" id="ARBA00022801"/>
    </source>
</evidence>
<dbReference type="PROSITE" id="PS00867">
    <property type="entry name" value="CPSASE_2"/>
    <property type="match status" value="1"/>
</dbReference>
<sequence length="1303" mass="142979">MTASNGFAGSRGVFKPQHLHTILVANRGEIAVRLIRCVHALGLKCITIYTAEDEGAPHRAQGDIAVLLHGKEVDGKGYLDEDTIVQAAKDHNAQAILPGYGFLSERTSFADKVEKAGLIFVGPKAEVIDQLGLKHRAIELAQKAKVPCMPGSGLVSTYEEAKKAIHSHIGYPVILKPSAGGGGMGLQVCESDDELERAFDAQIRRSLALFGNANCFVEKYVAKGHHVEVQIFGNGKGDVIHLGERECSIQRRFQKVIEEAPSPFVQKRADPSDPNNLRKRMTTCAKRFGQETKYRSAGTLEFLVDDDTGEFYFLECNTRIQVEHCVTEEVRDVDIVALMLQQADAQLGKEGALSREALEAIERDDPPSPLTWAIEARLYCENPLRNFDPSPGLLQQIDWKSDPKKHRIESWVQTGTRITQSYDPLLAKLIARGGDREEACKNLIALLQDSHIYGPTNADFLLAIIQSKLFQSGETVTSFLKDERFSYVPKAFEVLDHGMSTSIQDGGRLSIGHGLPPSGPSDKLSMRVANAIVGNQNDLTEALEITLSGPTLKFHADAIICLAGAPFAFSFSSESQKETALEMYAAYKIKAGSTLKIGSMRPDAKVKGARAYLAIKGGLPKVPAYLGSKSTTASLGLGGHQGRDLRIGDVIFIDEQAALSHKDAQYAPTALFGPLPENLQHIQHLSTGEEVKKLFCLRGPFDDDEYITAAGREQLYDKPMTVSQNAARSGIRLSLYEGARLSWARKDGGQGGSHPSNMLEFGYSLGGLNWNGDTPVLLGVDGPDLGGLLISSTIISSEWRMGQLLPGMQVQFIPITYEQARALAEEQDAHIKSIMDAVAQGKDLTEKNVKPTKGTLENVVHHTKLPSPILYQTSGKDSPVMTLRAAGDDGLVIEFGGMVADMVIRSRVELMLRAIKEKSPEGILYTDVNIRTLTVRFNPSVLPRNNLVNFIQEIEKSLPQDITSIKIPYRVWKMPLCFSHPAVFDSVDRYKQSVRNKAVYLDSEKGTDNCNYLARTNGLQSKKQVEEAILGSELITVGNGFFLGTPILFARDRRKRLRCQKYNPTRLQTPEGAFGWGGCMGAVYGVESPGGYQLVGRTLPFWNTFGTAKGFTSERPWLLESFDVVDFYLMQPEELDKALASFKAGQWTWDVREATFDVGEQARFDEKVAKEAEEYERKQAIAVAQCEKEEAESFAQWRAEEDAILEKKKAAEKNGIASDNEWQSDPAVTIKLVAPLNASVWKPAILGKTYSAGDSVSILEAMKTEIPIKAPEALVVKYVVAPEGQSVQPGDVVAACVPAKATK</sequence>
<dbReference type="EMBL" id="KZ819603">
    <property type="protein sequence ID" value="PWN34567.1"/>
    <property type="molecule type" value="Genomic_DNA"/>
</dbReference>
<dbReference type="InterPro" id="IPR016185">
    <property type="entry name" value="PreATP-grasp_dom_sf"/>
</dbReference>
<dbReference type="InParanoid" id="A0A316VAF2"/>
<keyword evidence="6" id="KW-0092">Biotin</keyword>
<reference evidence="10 11" key="1">
    <citation type="journal article" date="2018" name="Mol. Biol. Evol.">
        <title>Broad Genomic Sampling Reveals a Smut Pathogenic Ancestry of the Fungal Clade Ustilaginomycotina.</title>
        <authorList>
            <person name="Kijpornyongpan T."/>
            <person name="Mondo S.J."/>
            <person name="Barry K."/>
            <person name="Sandor L."/>
            <person name="Lee J."/>
            <person name="Lipzen A."/>
            <person name="Pangilinan J."/>
            <person name="LaButti K."/>
            <person name="Hainaut M."/>
            <person name="Henrissat B."/>
            <person name="Grigoriev I.V."/>
            <person name="Spatafora J.W."/>
            <person name="Aime M.C."/>
        </authorList>
    </citation>
    <scope>NUCLEOTIDE SEQUENCE [LARGE SCALE GENOMIC DNA]</scope>
    <source>
        <strain evidence="10 11">MCA 3882</strain>
    </source>
</reference>
<evidence type="ECO:0000259" key="9">
    <source>
        <dbReference type="PROSITE" id="PS50979"/>
    </source>
</evidence>
<dbReference type="PROSITE" id="PS00866">
    <property type="entry name" value="CPSASE_1"/>
    <property type="match status" value="1"/>
</dbReference>
<dbReference type="GeneID" id="37023959"/>
<feature type="domain" description="Biotin carboxylation" evidence="9">
    <location>
        <begin position="18"/>
        <end position="485"/>
    </location>
</feature>
<dbReference type="GO" id="GO:0016787">
    <property type="term" value="F:hydrolase activity"/>
    <property type="evidence" value="ECO:0007669"/>
    <property type="project" value="UniProtKB-KW"/>
</dbReference>
<evidence type="ECO:0008006" key="12">
    <source>
        <dbReference type="Google" id="ProtNLM"/>
    </source>
</evidence>
<dbReference type="InterPro" id="IPR005479">
    <property type="entry name" value="CPAse_ATP-bd"/>
</dbReference>
<dbReference type="GO" id="GO:0016874">
    <property type="term" value="F:ligase activity"/>
    <property type="evidence" value="ECO:0007669"/>
    <property type="project" value="UniProtKB-KW"/>
</dbReference>
<dbReference type="PROSITE" id="PS00188">
    <property type="entry name" value="BIOTIN"/>
    <property type="match status" value="1"/>
</dbReference>
<dbReference type="Pfam" id="PF00364">
    <property type="entry name" value="Biotin_lipoyl"/>
    <property type="match status" value="1"/>
</dbReference>
<comment type="cofactor">
    <cofactor evidence="1">
        <name>biotin</name>
        <dbReference type="ChEBI" id="CHEBI:57586"/>
    </cofactor>
</comment>
<keyword evidence="5 7" id="KW-0067">ATP-binding</keyword>
<dbReference type="Gene3D" id="3.30.470.20">
    <property type="entry name" value="ATP-grasp fold, B domain"/>
    <property type="match status" value="1"/>
</dbReference>
<dbReference type="InterPro" id="IPR011054">
    <property type="entry name" value="Rudment_hybrid_motif"/>
</dbReference>
<dbReference type="SUPFAM" id="SSF51246">
    <property type="entry name" value="Rudiment single hybrid motif"/>
    <property type="match status" value="1"/>
</dbReference>
<gene>
    <name evidence="10" type="ORF">FA14DRAFT_31758</name>
</gene>
<dbReference type="PROSITE" id="PS50975">
    <property type="entry name" value="ATP_GRASP"/>
    <property type="match status" value="1"/>
</dbReference>
<evidence type="ECO:0000256" key="5">
    <source>
        <dbReference type="ARBA" id="ARBA00022840"/>
    </source>
</evidence>
<dbReference type="Gene3D" id="2.40.100.10">
    <property type="entry name" value="Cyclophilin-like"/>
    <property type="match status" value="2"/>
</dbReference>
<dbReference type="SUPFAM" id="SSF56059">
    <property type="entry name" value="Glutathione synthetase ATP-binding domain-like"/>
    <property type="match status" value="1"/>
</dbReference>
<dbReference type="SUPFAM" id="SSF160467">
    <property type="entry name" value="PH0987 N-terminal domain-like"/>
    <property type="match status" value="1"/>
</dbReference>
<dbReference type="InterPro" id="IPR003833">
    <property type="entry name" value="CT_C_D"/>
</dbReference>
<keyword evidence="4" id="KW-0378">Hydrolase</keyword>
<dbReference type="InterPro" id="IPR011764">
    <property type="entry name" value="Biotin_carboxylation_dom"/>
</dbReference>
<keyword evidence="11" id="KW-1185">Reference proteome</keyword>
<dbReference type="Pfam" id="PF00289">
    <property type="entry name" value="Biotin_carb_N"/>
    <property type="match status" value="1"/>
</dbReference>
<dbReference type="PANTHER" id="PTHR18866:SF128">
    <property type="entry name" value="UREA AMIDOLYASE"/>
    <property type="match status" value="1"/>
</dbReference>
<dbReference type="CDD" id="cd06850">
    <property type="entry name" value="biotinyl_domain"/>
    <property type="match status" value="1"/>
</dbReference>
<dbReference type="InterPro" id="IPR005482">
    <property type="entry name" value="Biotin_COase_C"/>
</dbReference>
<dbReference type="SMART" id="SM00797">
    <property type="entry name" value="AHS2"/>
    <property type="match status" value="1"/>
</dbReference>
<evidence type="ECO:0000256" key="7">
    <source>
        <dbReference type="PROSITE-ProRule" id="PRU00409"/>
    </source>
</evidence>
<evidence type="ECO:0000313" key="10">
    <source>
        <dbReference type="EMBL" id="PWN34567.1"/>
    </source>
</evidence>
<dbReference type="InterPro" id="IPR011761">
    <property type="entry name" value="ATP-grasp"/>
</dbReference>
<dbReference type="SUPFAM" id="SSF52440">
    <property type="entry name" value="PreATP-grasp domain"/>
    <property type="match status" value="1"/>
</dbReference>
<dbReference type="InterPro" id="IPR001882">
    <property type="entry name" value="Biotin_BS"/>
</dbReference>
<keyword evidence="3 7" id="KW-0547">Nucleotide-binding</keyword>
<dbReference type="SMART" id="SM00796">
    <property type="entry name" value="AHS1"/>
    <property type="match status" value="1"/>
</dbReference>
<evidence type="ECO:0000313" key="11">
    <source>
        <dbReference type="Proteomes" id="UP000245771"/>
    </source>
</evidence>
<dbReference type="InterPro" id="IPR000089">
    <property type="entry name" value="Biotin_lipoyl"/>
</dbReference>
<dbReference type="Gene3D" id="2.40.50.100">
    <property type="match status" value="1"/>
</dbReference>
<dbReference type="SMART" id="SM00878">
    <property type="entry name" value="Biotin_carb_C"/>
    <property type="match status" value="1"/>
</dbReference>
<evidence type="ECO:0000259" key="8">
    <source>
        <dbReference type="PROSITE" id="PS50975"/>
    </source>
</evidence>
<dbReference type="InterPro" id="IPR005481">
    <property type="entry name" value="BC-like_N"/>
</dbReference>
<dbReference type="GO" id="GO:0046872">
    <property type="term" value="F:metal ion binding"/>
    <property type="evidence" value="ECO:0007669"/>
    <property type="project" value="InterPro"/>
</dbReference>
<dbReference type="PROSITE" id="PS50979">
    <property type="entry name" value="BC"/>
    <property type="match status" value="1"/>
</dbReference>
<accession>A0A316VAF2</accession>
<dbReference type="SUPFAM" id="SSF51230">
    <property type="entry name" value="Single hybrid motif"/>
    <property type="match status" value="1"/>
</dbReference>
<organism evidence="10 11">
    <name type="scientific">Meira miltonrushii</name>
    <dbReference type="NCBI Taxonomy" id="1280837"/>
    <lineage>
        <taxon>Eukaryota</taxon>
        <taxon>Fungi</taxon>
        <taxon>Dikarya</taxon>
        <taxon>Basidiomycota</taxon>
        <taxon>Ustilaginomycotina</taxon>
        <taxon>Exobasidiomycetes</taxon>
        <taxon>Exobasidiales</taxon>
        <taxon>Brachybasidiaceae</taxon>
        <taxon>Meira</taxon>
    </lineage>
</organism>
<dbReference type="InterPro" id="IPR003778">
    <property type="entry name" value="CT_A_B"/>
</dbReference>
<dbReference type="RefSeq" id="XP_025354869.1">
    <property type="nucleotide sequence ID" value="XM_025502178.1"/>
</dbReference>
<dbReference type="Gene3D" id="3.30.1360.40">
    <property type="match status" value="1"/>
</dbReference>
<protein>
    <recommendedName>
        <fullName evidence="12">Urea carboxylase</fullName>
    </recommendedName>
</protein>
<dbReference type="Pfam" id="PF02786">
    <property type="entry name" value="CPSase_L_D2"/>
    <property type="match status" value="1"/>
</dbReference>
<dbReference type="Proteomes" id="UP000245771">
    <property type="component" value="Unassembled WGS sequence"/>
</dbReference>
<dbReference type="SUPFAM" id="SSF50891">
    <property type="entry name" value="Cyclophilin-like"/>
    <property type="match status" value="2"/>
</dbReference>
<evidence type="ECO:0000256" key="2">
    <source>
        <dbReference type="ARBA" id="ARBA00022598"/>
    </source>
</evidence>
<proteinExistence type="predicted"/>
<feature type="domain" description="ATP-grasp" evidence="8">
    <location>
        <begin position="138"/>
        <end position="344"/>
    </location>
</feature>
<dbReference type="Pfam" id="PF02785">
    <property type="entry name" value="Biotin_carb_C"/>
    <property type="match status" value="1"/>
</dbReference>
<dbReference type="InterPro" id="IPR011053">
    <property type="entry name" value="Single_hybrid_motif"/>
</dbReference>
<dbReference type="OrthoDB" id="196847at2759"/>
<dbReference type="Pfam" id="PF02682">
    <property type="entry name" value="CT_C_D"/>
    <property type="match status" value="1"/>
</dbReference>
<dbReference type="STRING" id="1280837.A0A316VAF2"/>
<dbReference type="GO" id="GO:0005524">
    <property type="term" value="F:ATP binding"/>
    <property type="evidence" value="ECO:0007669"/>
    <property type="project" value="UniProtKB-UniRule"/>
</dbReference>
<evidence type="ECO:0000256" key="1">
    <source>
        <dbReference type="ARBA" id="ARBA00001953"/>
    </source>
</evidence>
<dbReference type="InterPro" id="IPR050856">
    <property type="entry name" value="Biotin_carboxylase_complex"/>
</dbReference>
<evidence type="ECO:0000256" key="3">
    <source>
        <dbReference type="ARBA" id="ARBA00022741"/>
    </source>
</evidence>
<evidence type="ECO:0000256" key="6">
    <source>
        <dbReference type="ARBA" id="ARBA00023267"/>
    </source>
</evidence>
<dbReference type="InterPro" id="IPR029000">
    <property type="entry name" value="Cyclophilin-like_dom_sf"/>
</dbReference>
<keyword evidence="2" id="KW-0436">Ligase</keyword>
<dbReference type="PANTHER" id="PTHR18866">
    <property type="entry name" value="CARBOXYLASE:PYRUVATE/ACETYL-COA/PROPIONYL-COA CARBOXYLASE"/>
    <property type="match status" value="1"/>
</dbReference>